<accession>A0A174ZKU0</accession>
<protein>
    <submittedName>
        <fullName evidence="1">Uncharacterized protein</fullName>
    </submittedName>
</protein>
<dbReference type="EMBL" id="CZBY01000007">
    <property type="protein sequence ID" value="CUQ85559.1"/>
    <property type="molecule type" value="Genomic_DNA"/>
</dbReference>
<proteinExistence type="predicted"/>
<dbReference type="Pfam" id="PF18954">
    <property type="entry name" value="DUF5697"/>
    <property type="match status" value="1"/>
</dbReference>
<evidence type="ECO:0000313" key="2">
    <source>
        <dbReference type="Proteomes" id="UP000095662"/>
    </source>
</evidence>
<reference evidence="1 2" key="1">
    <citation type="submission" date="2015-09" db="EMBL/GenBank/DDBJ databases">
        <authorList>
            <consortium name="Pathogen Informatics"/>
        </authorList>
    </citation>
    <scope>NUCLEOTIDE SEQUENCE [LARGE SCALE GENOMIC DNA]</scope>
    <source>
        <strain evidence="1 2">2789STDY5834928</strain>
    </source>
</reference>
<gene>
    <name evidence="1" type="ORF">ERS852540_01125</name>
</gene>
<dbReference type="OrthoDB" id="1971979at2"/>
<dbReference type="STRING" id="39492.ERS852540_01125"/>
<dbReference type="InterPro" id="IPR043752">
    <property type="entry name" value="DUF5697"/>
</dbReference>
<evidence type="ECO:0000313" key="1">
    <source>
        <dbReference type="EMBL" id="CUQ85559.1"/>
    </source>
</evidence>
<organism evidence="1 2">
    <name type="scientific">[Eubacterium] siraeum</name>
    <dbReference type="NCBI Taxonomy" id="39492"/>
    <lineage>
        <taxon>Bacteria</taxon>
        <taxon>Bacillati</taxon>
        <taxon>Bacillota</taxon>
        <taxon>Clostridia</taxon>
        <taxon>Eubacteriales</taxon>
        <taxon>Oscillospiraceae</taxon>
        <taxon>Oscillospiraceae incertae sedis</taxon>
    </lineage>
</organism>
<sequence>MLLQDEQYIIKWLSQYGTLTKTQVIRLLKDKPVSTAEKIIRNLKRDMRITDVGGYYLALDEMCKPDQRLIIAVWVLLQFIDQVEPLAHYPAVYPAQIFFLKENVGYEIVVLYDGEQHLMRLLQPQEDDLKYIIVVPHISMAQSLYVPKVPCLYATVDFEGREEPHITFYSEEAINSESK</sequence>
<name>A0A174ZKU0_9FIRM</name>
<dbReference type="Proteomes" id="UP000095662">
    <property type="component" value="Unassembled WGS sequence"/>
</dbReference>
<dbReference type="AlphaFoldDB" id="A0A174ZKU0"/>